<dbReference type="InterPro" id="IPR021916">
    <property type="entry name" value="DUF3527"/>
</dbReference>
<dbReference type="EMBL" id="JABTTQ020003474">
    <property type="protein sequence ID" value="KAK6117047.1"/>
    <property type="molecule type" value="Genomic_DNA"/>
</dbReference>
<dbReference type="PANTHER" id="PTHR31390">
    <property type="entry name" value="EXPRESSED PROTEIN"/>
    <property type="match status" value="1"/>
</dbReference>
<accession>A0ABR0U3T8</accession>
<evidence type="ECO:0000313" key="3">
    <source>
        <dbReference type="Proteomes" id="UP001318860"/>
    </source>
</evidence>
<gene>
    <name evidence="2" type="ORF">DH2020_049190</name>
</gene>
<dbReference type="Proteomes" id="UP001318860">
    <property type="component" value="Unassembled WGS sequence"/>
</dbReference>
<proteinExistence type="predicted"/>
<organism evidence="2 3">
    <name type="scientific">Rehmannia glutinosa</name>
    <name type="common">Chinese foxglove</name>
    <dbReference type="NCBI Taxonomy" id="99300"/>
    <lineage>
        <taxon>Eukaryota</taxon>
        <taxon>Viridiplantae</taxon>
        <taxon>Streptophyta</taxon>
        <taxon>Embryophyta</taxon>
        <taxon>Tracheophyta</taxon>
        <taxon>Spermatophyta</taxon>
        <taxon>Magnoliopsida</taxon>
        <taxon>eudicotyledons</taxon>
        <taxon>Gunneridae</taxon>
        <taxon>Pentapetalae</taxon>
        <taxon>asterids</taxon>
        <taxon>lamiids</taxon>
        <taxon>Lamiales</taxon>
        <taxon>Orobanchaceae</taxon>
        <taxon>Rehmannieae</taxon>
        <taxon>Rehmannia</taxon>
    </lineage>
</organism>
<feature type="region of interest" description="Disordered" evidence="1">
    <location>
        <begin position="148"/>
        <end position="234"/>
    </location>
</feature>
<reference evidence="2 3" key="1">
    <citation type="journal article" date="2021" name="Comput. Struct. Biotechnol. J.">
        <title>De novo genome assembly of the potent medicinal plant Rehmannia glutinosa using nanopore technology.</title>
        <authorList>
            <person name="Ma L."/>
            <person name="Dong C."/>
            <person name="Song C."/>
            <person name="Wang X."/>
            <person name="Zheng X."/>
            <person name="Niu Y."/>
            <person name="Chen S."/>
            <person name="Feng W."/>
        </authorList>
    </citation>
    <scope>NUCLEOTIDE SEQUENCE [LARGE SCALE GENOMIC DNA]</scope>
    <source>
        <strain evidence="2">DH-2019</strain>
    </source>
</reference>
<sequence>MELDFDKYCLVDSSPTTVLPPPRHCTTVPNRKPREKPKYGKDIACLNQNFTEINFSHYRSASCRDVRSERLKEEGDEVLKRVSVERKKIEFSQGTKSAFPFEIIDSLCSSDEDSSLVEPNRSLEMSFSEQSISSVFRNQIELRSRDSMIASESVSPREKDRPVNLHKSLSTKLALPLSPAKSENDGSRTSSPKSRFSPVKKMFDPFIKSKSHRSPLSSSNETGTNHNDKSEKPRHVEYNYHCEDKENYNLAVQCSPAHLHGLLKLGNKRGVLFFEFSVKATEDVYVAKTWKIENGLTRVYTFHSLQHRRKSNTRDSSLAGQMHVLCHLCKDDGEMNDSMVTEFVLYDIIHSRKGTTCRDNCEPKEISAKTKTKGVEPKHSQPLTSAELRPELEIAAAIMQVPFEKRESLKLKKNDEKKAKEGVSDISSSLKMHVVIPAGNHSLPVNESGGPSRLLDRWRLGGGCDCGGWDMACPLNVFSNSNVESAEGRSLIDDQNRADLFVQGKKDNVPAFTMRATDDGKYAVDFHAQLSSLQAFSICVAILHAAEASTAVGRKRSNQMSQIDSLRGFAKDEIEKEEEISRANSKMEQDFTSLLARFDFLVATIDR</sequence>
<name>A0ABR0U3T8_REHGL</name>
<protein>
    <submittedName>
        <fullName evidence="2">Uncharacterized protein</fullName>
    </submittedName>
</protein>
<comment type="caution">
    <text evidence="2">The sequence shown here is derived from an EMBL/GenBank/DDBJ whole genome shotgun (WGS) entry which is preliminary data.</text>
</comment>
<evidence type="ECO:0000256" key="1">
    <source>
        <dbReference type="SAM" id="MobiDB-lite"/>
    </source>
</evidence>
<dbReference type="PANTHER" id="PTHR31390:SF0">
    <property type="entry name" value="DOMAIN PROTEIN, PUTATIVE (DUF3527)-RELATED"/>
    <property type="match status" value="1"/>
</dbReference>
<evidence type="ECO:0000313" key="2">
    <source>
        <dbReference type="EMBL" id="KAK6117047.1"/>
    </source>
</evidence>
<dbReference type="Pfam" id="PF12043">
    <property type="entry name" value="DUF3527"/>
    <property type="match status" value="2"/>
</dbReference>
<keyword evidence="3" id="KW-1185">Reference proteome</keyword>